<comment type="similarity">
    <text evidence="2">Belongs to the CPA3 antiporters (TC 2.A.63) subunit C family.</text>
</comment>
<evidence type="ECO:0000256" key="7">
    <source>
        <dbReference type="SAM" id="MobiDB-lite"/>
    </source>
</evidence>
<evidence type="ECO:0000256" key="1">
    <source>
        <dbReference type="ARBA" id="ARBA00004651"/>
    </source>
</evidence>
<proteinExistence type="inferred from homology"/>
<sequence>MSLDVGLYLAIGVLVATGVYLLLDRSLTRMLMGLLLAGNGVNLLLLVLASPPGRPPIAGFFSAGRITDADPLAQALILTAIVITMGMSAFILALAYRSFTINTDDEVDDDPEDTRIRIREAPAEAPDYDASDDPVTGAPSPLGDAFGPDGHRLTDEELRLPHVDALDTDALRLAELEWLEDRDLDRSRSRRADRDSHSDQDRKDGR</sequence>
<gene>
    <name evidence="9" type="ORF">GCM10023147_31900</name>
</gene>
<feature type="transmembrane region" description="Helical" evidence="8">
    <location>
        <begin position="30"/>
        <end position="52"/>
    </location>
</feature>
<protein>
    <recommendedName>
        <fullName evidence="11">Na(+)/H(+) antiporter subunit C</fullName>
    </recommendedName>
</protein>
<dbReference type="EMBL" id="BAABFR010000053">
    <property type="protein sequence ID" value="GAA4397003.1"/>
    <property type="molecule type" value="Genomic_DNA"/>
</dbReference>
<dbReference type="Pfam" id="PF00420">
    <property type="entry name" value="Oxidored_q2"/>
    <property type="match status" value="1"/>
</dbReference>
<feature type="region of interest" description="Disordered" evidence="7">
    <location>
        <begin position="184"/>
        <end position="206"/>
    </location>
</feature>
<dbReference type="RefSeq" id="WP_344997726.1">
    <property type="nucleotide sequence ID" value="NZ_BAABFR010000053.1"/>
</dbReference>
<evidence type="ECO:0000256" key="5">
    <source>
        <dbReference type="ARBA" id="ARBA00022989"/>
    </source>
</evidence>
<accession>A0ABP8JW28</accession>
<keyword evidence="5 8" id="KW-1133">Transmembrane helix</keyword>
<dbReference type="InterPro" id="IPR050601">
    <property type="entry name" value="CPA3_antiporter_subunitC"/>
</dbReference>
<dbReference type="Proteomes" id="UP001500635">
    <property type="component" value="Unassembled WGS sequence"/>
</dbReference>
<dbReference type="PANTHER" id="PTHR34583:SF2">
    <property type="entry name" value="ANTIPORTER SUBUNIT MNHC2-RELATED"/>
    <property type="match status" value="1"/>
</dbReference>
<keyword evidence="10" id="KW-1185">Reference proteome</keyword>
<name>A0ABP8JW28_9ACTN</name>
<feature type="region of interest" description="Disordered" evidence="7">
    <location>
        <begin position="120"/>
        <end position="153"/>
    </location>
</feature>
<feature type="transmembrane region" description="Helical" evidence="8">
    <location>
        <begin position="72"/>
        <end position="96"/>
    </location>
</feature>
<dbReference type="PANTHER" id="PTHR34583">
    <property type="entry name" value="ANTIPORTER SUBUNIT MNHC2-RELATED"/>
    <property type="match status" value="1"/>
</dbReference>
<dbReference type="NCBIfam" id="NF005929">
    <property type="entry name" value="PRK07946.1"/>
    <property type="match status" value="1"/>
</dbReference>
<feature type="transmembrane region" description="Helical" evidence="8">
    <location>
        <begin position="6"/>
        <end position="23"/>
    </location>
</feature>
<keyword evidence="4 8" id="KW-0812">Transmembrane</keyword>
<evidence type="ECO:0000313" key="10">
    <source>
        <dbReference type="Proteomes" id="UP001500635"/>
    </source>
</evidence>
<reference evidence="10" key="1">
    <citation type="journal article" date="2019" name="Int. J. Syst. Evol. Microbiol.">
        <title>The Global Catalogue of Microorganisms (GCM) 10K type strain sequencing project: providing services to taxonomists for standard genome sequencing and annotation.</title>
        <authorList>
            <consortium name="The Broad Institute Genomics Platform"/>
            <consortium name="The Broad Institute Genome Sequencing Center for Infectious Disease"/>
            <person name="Wu L."/>
            <person name="Ma J."/>
        </authorList>
    </citation>
    <scope>NUCLEOTIDE SEQUENCE [LARGE SCALE GENOMIC DNA]</scope>
    <source>
        <strain evidence="10">JCM 17688</strain>
    </source>
</reference>
<dbReference type="InterPro" id="IPR039428">
    <property type="entry name" value="NUOK/Mnh_C1-like"/>
</dbReference>
<keyword evidence="3" id="KW-1003">Cell membrane</keyword>
<evidence type="ECO:0000256" key="4">
    <source>
        <dbReference type="ARBA" id="ARBA00022692"/>
    </source>
</evidence>
<dbReference type="Gene3D" id="1.10.287.3510">
    <property type="match status" value="1"/>
</dbReference>
<evidence type="ECO:0000256" key="8">
    <source>
        <dbReference type="SAM" id="Phobius"/>
    </source>
</evidence>
<comment type="caution">
    <text evidence="9">The sequence shown here is derived from an EMBL/GenBank/DDBJ whole genome shotgun (WGS) entry which is preliminary data.</text>
</comment>
<comment type="subcellular location">
    <subcellularLocation>
        <location evidence="1">Cell membrane</location>
        <topology evidence="1">Multi-pass membrane protein</topology>
    </subcellularLocation>
</comment>
<evidence type="ECO:0000256" key="6">
    <source>
        <dbReference type="ARBA" id="ARBA00023136"/>
    </source>
</evidence>
<evidence type="ECO:0008006" key="11">
    <source>
        <dbReference type="Google" id="ProtNLM"/>
    </source>
</evidence>
<evidence type="ECO:0000256" key="2">
    <source>
        <dbReference type="ARBA" id="ARBA00010388"/>
    </source>
</evidence>
<organism evidence="9 10">
    <name type="scientific">Tsukamurella soli</name>
    <dbReference type="NCBI Taxonomy" id="644556"/>
    <lineage>
        <taxon>Bacteria</taxon>
        <taxon>Bacillati</taxon>
        <taxon>Actinomycetota</taxon>
        <taxon>Actinomycetes</taxon>
        <taxon>Mycobacteriales</taxon>
        <taxon>Tsukamurellaceae</taxon>
        <taxon>Tsukamurella</taxon>
    </lineage>
</organism>
<keyword evidence="6 8" id="KW-0472">Membrane</keyword>
<evidence type="ECO:0000256" key="3">
    <source>
        <dbReference type="ARBA" id="ARBA00022475"/>
    </source>
</evidence>
<evidence type="ECO:0000313" key="9">
    <source>
        <dbReference type="EMBL" id="GAA4397003.1"/>
    </source>
</evidence>